<evidence type="ECO:0000313" key="7">
    <source>
        <dbReference type="Proteomes" id="UP000050398"/>
    </source>
</evidence>
<organism evidence="6 7">
    <name type="scientific">Rossellomorea vietnamensis</name>
    <dbReference type="NCBI Taxonomy" id="218284"/>
    <lineage>
        <taxon>Bacteria</taxon>
        <taxon>Bacillati</taxon>
        <taxon>Bacillota</taxon>
        <taxon>Bacilli</taxon>
        <taxon>Bacillales</taxon>
        <taxon>Bacillaceae</taxon>
        <taxon>Rossellomorea</taxon>
    </lineage>
</organism>
<dbReference type="InterPro" id="IPR000551">
    <property type="entry name" value="MerR-type_HTH_dom"/>
</dbReference>
<evidence type="ECO:0000256" key="1">
    <source>
        <dbReference type="ARBA" id="ARBA00022491"/>
    </source>
</evidence>
<keyword evidence="2" id="KW-0805">Transcription regulation</keyword>
<protein>
    <recommendedName>
        <fullName evidence="5">HTH merR-type domain-containing protein</fullName>
    </recommendedName>
</protein>
<accession>A0A0P6WT84</accession>
<proteinExistence type="predicted"/>
<evidence type="ECO:0000256" key="2">
    <source>
        <dbReference type="ARBA" id="ARBA00023015"/>
    </source>
</evidence>
<evidence type="ECO:0000313" key="6">
    <source>
        <dbReference type="EMBL" id="KPL60948.1"/>
    </source>
</evidence>
<dbReference type="PANTHER" id="PTHR30204">
    <property type="entry name" value="REDOX-CYCLING DRUG-SENSING TRANSCRIPTIONAL ACTIVATOR SOXR"/>
    <property type="match status" value="1"/>
</dbReference>
<dbReference type="InterPro" id="IPR009061">
    <property type="entry name" value="DNA-bd_dom_put_sf"/>
</dbReference>
<feature type="domain" description="HTH merR-type" evidence="5">
    <location>
        <begin position="129"/>
        <end position="193"/>
    </location>
</feature>
<sequence length="245" mass="28670">MSSRYYRGIEITRSFNLSADLLRKYEAWGFIPHAPRGKNNYRQYTDIHKKFFEASRQMMAGYSWTEVAKMMRHLVNKEREAAIILAVEFQAELVNNYEESTLVIEQLQSTLSSQDITPQVQMDGPVTYKEVSKRLSLPISTLRVWEQQELFEASRGENNYRYFDGALINKLFIIKLLRLSGMGFEQCREILKGIEKKNYRDILPILQSRIVDMREQMSKGLKSLGTLNELVTYLEGVDYFSEEEC</sequence>
<dbReference type="SUPFAM" id="SSF46955">
    <property type="entry name" value="Putative DNA-binding domain"/>
    <property type="match status" value="2"/>
</dbReference>
<dbReference type="GO" id="GO:0003677">
    <property type="term" value="F:DNA binding"/>
    <property type="evidence" value="ECO:0007669"/>
    <property type="project" value="UniProtKB-KW"/>
</dbReference>
<dbReference type="Proteomes" id="UP000050398">
    <property type="component" value="Unassembled WGS sequence"/>
</dbReference>
<dbReference type="GO" id="GO:0003700">
    <property type="term" value="F:DNA-binding transcription factor activity"/>
    <property type="evidence" value="ECO:0007669"/>
    <property type="project" value="InterPro"/>
</dbReference>
<dbReference type="OrthoDB" id="122388at2"/>
<dbReference type="InterPro" id="IPR047057">
    <property type="entry name" value="MerR_fam"/>
</dbReference>
<keyword evidence="3" id="KW-0238">DNA-binding</keyword>
<evidence type="ECO:0000256" key="4">
    <source>
        <dbReference type="ARBA" id="ARBA00023163"/>
    </source>
</evidence>
<reference evidence="6 7" key="1">
    <citation type="submission" date="2015-08" db="EMBL/GenBank/DDBJ databases">
        <title>Draft Genome Sequence of Bacillus vietnamensis UCD-SED5.</title>
        <authorList>
            <person name="Lee R.D."/>
            <person name="Jospin G."/>
            <person name="Lang J.M."/>
            <person name="Coil D.A."/>
            <person name="Eisen J.A."/>
        </authorList>
    </citation>
    <scope>NUCLEOTIDE SEQUENCE [LARGE SCALE GENOMIC DNA]</scope>
    <source>
        <strain evidence="6 7">UCD-SED5</strain>
    </source>
</reference>
<dbReference type="EMBL" id="LIXZ01000002">
    <property type="protein sequence ID" value="KPL60948.1"/>
    <property type="molecule type" value="Genomic_DNA"/>
</dbReference>
<dbReference type="PATRIC" id="fig|218284.4.peg.896"/>
<evidence type="ECO:0000256" key="3">
    <source>
        <dbReference type="ARBA" id="ARBA00023125"/>
    </source>
</evidence>
<gene>
    <name evidence="6" type="ORF">AM506_04255</name>
</gene>
<dbReference type="PANTHER" id="PTHR30204:SF69">
    <property type="entry name" value="MERR-FAMILY TRANSCRIPTIONAL REGULATOR"/>
    <property type="match status" value="1"/>
</dbReference>
<keyword evidence="4" id="KW-0804">Transcription</keyword>
<dbReference type="AlphaFoldDB" id="A0A0P6WT84"/>
<dbReference type="PROSITE" id="PS50937">
    <property type="entry name" value="HTH_MERR_2"/>
    <property type="match status" value="1"/>
</dbReference>
<name>A0A0P6WT84_9BACI</name>
<comment type="caution">
    <text evidence="6">The sequence shown here is derived from an EMBL/GenBank/DDBJ whole genome shotgun (WGS) entry which is preliminary data.</text>
</comment>
<dbReference type="CDD" id="cd00592">
    <property type="entry name" value="HTH_MerR-like"/>
    <property type="match status" value="1"/>
</dbReference>
<dbReference type="SMART" id="SM00422">
    <property type="entry name" value="HTH_MERR"/>
    <property type="match status" value="2"/>
</dbReference>
<keyword evidence="1" id="KW-0678">Repressor</keyword>
<evidence type="ECO:0000259" key="5">
    <source>
        <dbReference type="PROSITE" id="PS50937"/>
    </source>
</evidence>
<dbReference type="Pfam" id="PF13411">
    <property type="entry name" value="MerR_1"/>
    <property type="match status" value="1"/>
</dbReference>
<dbReference type="Gene3D" id="1.10.1660.10">
    <property type="match status" value="2"/>
</dbReference>
<dbReference type="RefSeq" id="WP_060671144.1">
    <property type="nucleotide sequence ID" value="NZ_LIXZ01000002.1"/>
</dbReference>